<keyword evidence="2 3" id="KW-0697">Rotamase</keyword>
<evidence type="ECO:0000313" key="6">
    <source>
        <dbReference type="EMBL" id="SEH70604.1"/>
    </source>
</evidence>
<dbReference type="GO" id="GO:0006457">
    <property type="term" value="P:protein folding"/>
    <property type="evidence" value="ECO:0007669"/>
    <property type="project" value="InterPro"/>
</dbReference>
<dbReference type="InterPro" id="IPR046357">
    <property type="entry name" value="PPIase_dom_sf"/>
</dbReference>
<dbReference type="RefSeq" id="WP_067772184.1">
    <property type="nucleotide sequence ID" value="NZ_LIGX01000002.1"/>
</dbReference>
<dbReference type="EC" id="5.2.1.8" evidence="4"/>
<dbReference type="Proteomes" id="UP000176204">
    <property type="component" value="Chromosome I"/>
</dbReference>
<dbReference type="Gene3D" id="1.10.287.460">
    <property type="entry name" value="Peptidyl-prolyl cis-trans isomerase, FKBP-type, N-terminal domain"/>
    <property type="match status" value="1"/>
</dbReference>
<evidence type="ECO:0000313" key="7">
    <source>
        <dbReference type="Proteomes" id="UP000176204"/>
    </source>
</evidence>
<dbReference type="Pfam" id="PF01346">
    <property type="entry name" value="FKBP_N"/>
    <property type="match status" value="1"/>
</dbReference>
<comment type="similarity">
    <text evidence="4">Belongs to the FKBP-type PPIase family.</text>
</comment>
<evidence type="ECO:0000256" key="1">
    <source>
        <dbReference type="ARBA" id="ARBA00000971"/>
    </source>
</evidence>
<accession>A0A1C7PEX4</accession>
<dbReference type="PROSITE" id="PS50059">
    <property type="entry name" value="FKBP_PPIASE"/>
    <property type="match status" value="1"/>
</dbReference>
<dbReference type="OrthoDB" id="9814548at2"/>
<evidence type="ECO:0000259" key="5">
    <source>
        <dbReference type="PROSITE" id="PS50059"/>
    </source>
</evidence>
<organism evidence="6 7">
    <name type="scientific">Akkermansia glycaniphila</name>
    <dbReference type="NCBI Taxonomy" id="1679444"/>
    <lineage>
        <taxon>Bacteria</taxon>
        <taxon>Pseudomonadati</taxon>
        <taxon>Verrucomicrobiota</taxon>
        <taxon>Verrucomicrobiia</taxon>
        <taxon>Verrucomicrobiales</taxon>
        <taxon>Akkermansiaceae</taxon>
        <taxon>Akkermansia</taxon>
    </lineage>
</organism>
<proteinExistence type="inferred from homology"/>
<feature type="domain" description="PPIase FKBP-type" evidence="5">
    <location>
        <begin position="156"/>
        <end position="243"/>
    </location>
</feature>
<name>A0A1C7PEX4_9BACT</name>
<dbReference type="GO" id="GO:0003755">
    <property type="term" value="F:peptidyl-prolyl cis-trans isomerase activity"/>
    <property type="evidence" value="ECO:0007669"/>
    <property type="project" value="UniProtKB-UniRule"/>
</dbReference>
<dbReference type="STRING" id="1679444.PYTT_0113"/>
<dbReference type="InterPro" id="IPR036944">
    <property type="entry name" value="PPIase_FKBP_N_sf"/>
</dbReference>
<reference evidence="7" key="1">
    <citation type="submission" date="2016-09" db="EMBL/GenBank/DDBJ databases">
        <authorList>
            <person name="Koehorst J."/>
        </authorList>
    </citation>
    <scope>NUCLEOTIDE SEQUENCE [LARGE SCALE GENOMIC DNA]</scope>
</reference>
<evidence type="ECO:0000256" key="2">
    <source>
        <dbReference type="ARBA" id="ARBA00023110"/>
    </source>
</evidence>
<keyword evidence="3 4" id="KW-0413">Isomerase</keyword>
<comment type="catalytic activity">
    <reaction evidence="1 3 4">
        <text>[protein]-peptidylproline (omega=180) = [protein]-peptidylproline (omega=0)</text>
        <dbReference type="Rhea" id="RHEA:16237"/>
        <dbReference type="Rhea" id="RHEA-COMP:10747"/>
        <dbReference type="Rhea" id="RHEA-COMP:10748"/>
        <dbReference type="ChEBI" id="CHEBI:83833"/>
        <dbReference type="ChEBI" id="CHEBI:83834"/>
        <dbReference type="EC" id="5.2.1.8"/>
    </reaction>
</comment>
<dbReference type="EMBL" id="LT629973">
    <property type="protein sequence ID" value="SEH70604.1"/>
    <property type="molecule type" value="Genomic_DNA"/>
</dbReference>
<protein>
    <recommendedName>
        <fullName evidence="4">Peptidyl-prolyl cis-trans isomerase</fullName>
        <ecNumber evidence="4">5.2.1.8</ecNumber>
    </recommendedName>
</protein>
<dbReference type="AlphaFoldDB" id="A0A1C7PEX4"/>
<dbReference type="InterPro" id="IPR001179">
    <property type="entry name" value="PPIase_FKBP_dom"/>
</dbReference>
<dbReference type="Gene3D" id="3.10.50.40">
    <property type="match status" value="1"/>
</dbReference>
<dbReference type="KEGG" id="agl:PYTT_0113"/>
<gene>
    <name evidence="6" type="ORF">PYTT_0113</name>
</gene>
<sequence>MKYIIPLLLSVSPISAENQTSAHATLQVPEISRLSDDSQSAYSSYLGTYIALQLLKNDVTLQDIDIASFFQAFEDGMNDGTDIKQQLARKDIPAHLNRQSETRRQQLAEEAKKIGEQFLAVNGKKPGVTTTASGLQYRIDRQGTGTSYNKKQHGTNPTYTVKYTVRTLNGTVVSDFTDETVEAADHSRLEGFDEGLSLMPVGSQWTFFLPSHLAFGDEHIVTASSMLPANSALIIQVELFGIKKGDETQTMYIEGVPFEFIPMDADAEETETADEE</sequence>
<dbReference type="Pfam" id="PF00254">
    <property type="entry name" value="FKBP_C"/>
    <property type="match status" value="1"/>
</dbReference>
<dbReference type="SUPFAM" id="SSF54534">
    <property type="entry name" value="FKBP-like"/>
    <property type="match status" value="1"/>
</dbReference>
<dbReference type="InterPro" id="IPR000774">
    <property type="entry name" value="PPIase_FKBP_N"/>
</dbReference>
<evidence type="ECO:0000256" key="3">
    <source>
        <dbReference type="PROSITE-ProRule" id="PRU00277"/>
    </source>
</evidence>
<keyword evidence="7" id="KW-1185">Reference proteome</keyword>
<evidence type="ECO:0000256" key="4">
    <source>
        <dbReference type="RuleBase" id="RU003915"/>
    </source>
</evidence>